<gene>
    <name evidence="9" type="primary">LOC104793901</name>
</gene>
<evidence type="ECO:0000256" key="3">
    <source>
        <dbReference type="ARBA" id="ARBA00022737"/>
    </source>
</evidence>
<keyword evidence="5" id="KW-0206">Cytoskeleton</keyword>
<dbReference type="CDD" id="cd21293">
    <property type="entry name" value="CH_AtFIM_like_rpt1"/>
    <property type="match status" value="1"/>
</dbReference>
<proteinExistence type="predicted"/>
<feature type="region of interest" description="Disordered" evidence="6">
    <location>
        <begin position="629"/>
        <end position="659"/>
    </location>
</feature>
<accession>A0ABM0ZPD2</accession>
<feature type="compositionally biased region" description="Polar residues" evidence="6">
    <location>
        <begin position="644"/>
        <end position="659"/>
    </location>
</feature>
<comment type="subunit">
    <text evidence="2">Interacts with F-actin.</text>
</comment>
<evidence type="ECO:0000256" key="5">
    <source>
        <dbReference type="ARBA" id="ARBA00023212"/>
    </source>
</evidence>
<sequence>MSSYVGVLVSDPWLQSQFTQVKLRTLKSKFYSTKTRFGRVTVKHLPPVFAKLKDFKRTFDENKIKTILDESYPNRSEEVEFETFLRAFLSVQSRGSKGASSFLKTGTTTFHHAINESEKASYVSHINNYLRDDPLLKSYLPINPTTNALFDLVKDGVLLCKLINVAVPGTIDERAMNMKKELNPWERTENLSLCLNSAKAIGCTVVNIGTQDIAEGTPHLVLGLIFQIIKIQFLADLNLKKTPQLVELVEANQDMEELMGLAPEKLLLKWMNYHLKKAGYEKQVTNFSSDVKDGEAYTYLLNALAPEHSTHVTLEMKDPSERAKKVLEQAEKLDCKRFLSPNDIVEGSANLNLAFVAQLFHQRNGLSDESPKMPASVAEKIVTDDDEETCREERCFRLWINSLGAVTYVDNVFEDVRNGWILLEVLDKVSPGSVNWKHANKPPIKMPFKKVENCNQVIKIGKELKFSLVNVDGHDIVQGNKKLILAFLWQLMRHTMLQILNNLRSHWQGEDITEADILNWANRKVKKTGRTSQAVSFKDNNLSNGLFFLDLLGAVEPRVVNWSLVSKGETEEEKNLNATYIISVARKLGCSIFLLPEDIIEVNQKMLLILAASIMNWSLQQQSDTEFTVSDDTDVSSVTEEVSNLSTDDGSSMSERMML</sequence>
<feature type="domain" description="Calponin-homology (CH)" evidence="7">
    <location>
        <begin position="511"/>
        <end position="619"/>
    </location>
</feature>
<dbReference type="CDD" id="cd21296">
    <property type="entry name" value="CH_AtFIM_like_rpt2"/>
    <property type="match status" value="1"/>
</dbReference>
<reference evidence="9" key="2">
    <citation type="submission" date="2025-08" db="UniProtKB">
        <authorList>
            <consortium name="RefSeq"/>
        </authorList>
    </citation>
    <scope>IDENTIFICATION</scope>
    <source>
        <tissue evidence="9">Leaf</tissue>
    </source>
</reference>
<dbReference type="SUPFAM" id="SSF47576">
    <property type="entry name" value="Calponin-homology domain, CH-domain"/>
    <property type="match status" value="1"/>
</dbReference>
<evidence type="ECO:0000313" key="9">
    <source>
        <dbReference type="RefSeq" id="XP_010518627.1"/>
    </source>
</evidence>
<dbReference type="InterPro" id="IPR036872">
    <property type="entry name" value="CH_dom_sf"/>
</dbReference>
<dbReference type="Pfam" id="PF00307">
    <property type="entry name" value="CH"/>
    <property type="match status" value="4"/>
</dbReference>
<reference evidence="8" key="1">
    <citation type="journal article" date="2014" name="Nat. Commun.">
        <title>The emerging biofuel crop Camelina sativa retains a highly undifferentiated hexaploid genome structure.</title>
        <authorList>
            <person name="Kagale S."/>
            <person name="Koh C."/>
            <person name="Nixon J."/>
            <person name="Bollina V."/>
            <person name="Clarke W.E."/>
            <person name="Tuteja R."/>
            <person name="Spillane C."/>
            <person name="Robinson S.J."/>
            <person name="Links M.G."/>
            <person name="Clarke C."/>
            <person name="Higgins E.E."/>
            <person name="Huebert T."/>
            <person name="Sharpe A.G."/>
            <person name="Parkin I.A."/>
        </authorList>
    </citation>
    <scope>NUCLEOTIDE SEQUENCE [LARGE SCALE GENOMIC DNA]</scope>
    <source>
        <strain evidence="8">cv. DH55</strain>
    </source>
</reference>
<keyword evidence="8" id="KW-1185">Reference proteome</keyword>
<dbReference type="SMART" id="SM00033">
    <property type="entry name" value="CH"/>
    <property type="match status" value="4"/>
</dbReference>
<dbReference type="PANTHER" id="PTHR19961">
    <property type="entry name" value="FIMBRIN/PLASTIN"/>
    <property type="match status" value="1"/>
</dbReference>
<protein>
    <submittedName>
        <fullName evidence="9">Fimbrin-4-like</fullName>
    </submittedName>
</protein>
<dbReference type="PROSITE" id="PS50021">
    <property type="entry name" value="CH"/>
    <property type="match status" value="4"/>
</dbReference>
<feature type="domain" description="Calponin-homology (CH)" evidence="7">
    <location>
        <begin position="390"/>
        <end position="496"/>
    </location>
</feature>
<evidence type="ECO:0000256" key="6">
    <source>
        <dbReference type="SAM" id="MobiDB-lite"/>
    </source>
</evidence>
<feature type="domain" description="Calponin-homology (CH)" evidence="7">
    <location>
        <begin position="261"/>
        <end position="364"/>
    </location>
</feature>
<keyword evidence="3" id="KW-0677">Repeat</keyword>
<organism evidence="8 9">
    <name type="scientific">Camelina sativa</name>
    <name type="common">False flax</name>
    <name type="synonym">Myagrum sativum</name>
    <dbReference type="NCBI Taxonomy" id="90675"/>
    <lineage>
        <taxon>Eukaryota</taxon>
        <taxon>Viridiplantae</taxon>
        <taxon>Streptophyta</taxon>
        <taxon>Embryophyta</taxon>
        <taxon>Tracheophyta</taxon>
        <taxon>Spermatophyta</taxon>
        <taxon>Magnoliopsida</taxon>
        <taxon>eudicotyledons</taxon>
        <taxon>Gunneridae</taxon>
        <taxon>Pentapetalae</taxon>
        <taxon>rosids</taxon>
        <taxon>malvids</taxon>
        <taxon>Brassicales</taxon>
        <taxon>Brassicaceae</taxon>
        <taxon>Camelineae</taxon>
        <taxon>Camelina</taxon>
    </lineage>
</organism>
<dbReference type="PANTHER" id="PTHR19961:SF66">
    <property type="entry name" value="FIMBRIN-4"/>
    <property type="match status" value="1"/>
</dbReference>
<dbReference type="Gene3D" id="1.10.418.10">
    <property type="entry name" value="Calponin-like domain"/>
    <property type="match status" value="4"/>
</dbReference>
<dbReference type="InterPro" id="IPR001715">
    <property type="entry name" value="CH_dom"/>
</dbReference>
<dbReference type="InterPro" id="IPR039959">
    <property type="entry name" value="Fimbrin/Plastin"/>
</dbReference>
<keyword evidence="5" id="KW-0963">Cytoplasm</keyword>
<evidence type="ECO:0000256" key="4">
    <source>
        <dbReference type="ARBA" id="ARBA00023203"/>
    </source>
</evidence>
<dbReference type="Proteomes" id="UP000694864">
    <property type="component" value="Chromosome 1"/>
</dbReference>
<evidence type="ECO:0000256" key="1">
    <source>
        <dbReference type="ARBA" id="ARBA00004245"/>
    </source>
</evidence>
<dbReference type="RefSeq" id="XP_010518627.1">
    <property type="nucleotide sequence ID" value="XM_010520325.2"/>
</dbReference>
<dbReference type="CDD" id="cd21299">
    <property type="entry name" value="CH_AtFIM_like_rpt3"/>
    <property type="match status" value="1"/>
</dbReference>
<evidence type="ECO:0000313" key="8">
    <source>
        <dbReference type="Proteomes" id="UP000694864"/>
    </source>
</evidence>
<name>A0ABM0ZPD2_CAMSA</name>
<keyword evidence="4" id="KW-0009">Actin-binding</keyword>
<comment type="subcellular location">
    <subcellularLocation>
        <location evidence="1">Cytoplasm</location>
        <location evidence="1">Cytoskeleton</location>
    </subcellularLocation>
</comment>
<feature type="domain" description="Calponin-homology (CH)" evidence="7">
    <location>
        <begin position="116"/>
        <end position="233"/>
    </location>
</feature>
<evidence type="ECO:0000259" key="7">
    <source>
        <dbReference type="PROSITE" id="PS50021"/>
    </source>
</evidence>
<dbReference type="GeneID" id="104793901"/>
<evidence type="ECO:0000256" key="2">
    <source>
        <dbReference type="ARBA" id="ARBA00011385"/>
    </source>
</evidence>